<evidence type="ECO:0000256" key="1">
    <source>
        <dbReference type="SAM" id="MobiDB-lite"/>
    </source>
</evidence>
<keyword evidence="3" id="KW-1185">Reference proteome</keyword>
<feature type="compositionally biased region" description="Polar residues" evidence="1">
    <location>
        <begin position="135"/>
        <end position="154"/>
    </location>
</feature>
<gene>
    <name evidence="2" type="ORF">HNR53_002099</name>
</gene>
<evidence type="ECO:0000313" key="3">
    <source>
        <dbReference type="Proteomes" id="UP000531594"/>
    </source>
</evidence>
<proteinExistence type="predicted"/>
<dbReference type="Proteomes" id="UP000531594">
    <property type="component" value="Unassembled WGS sequence"/>
</dbReference>
<dbReference type="AlphaFoldDB" id="A0A7X0LVF5"/>
<accession>A0A7X0LVF5</accession>
<dbReference type="RefSeq" id="WP_184525554.1">
    <property type="nucleotide sequence ID" value="NZ_JACHGK010000006.1"/>
</dbReference>
<reference evidence="2 3" key="1">
    <citation type="submission" date="2020-08" db="EMBL/GenBank/DDBJ databases">
        <title>Genomic Encyclopedia of Type Strains, Phase IV (KMG-IV): sequencing the most valuable type-strain genomes for metagenomic binning, comparative biology and taxonomic classification.</title>
        <authorList>
            <person name="Goeker M."/>
        </authorList>
    </citation>
    <scope>NUCLEOTIDE SEQUENCE [LARGE SCALE GENOMIC DNA]</scope>
    <source>
        <strain evidence="2 3">DSM 5391</strain>
    </source>
</reference>
<sequence>MAANNNLYDMWKDFYNQSSNLFDEKVKEEFPAQGVGQVLEMNLLFKKMLNEVTERYLEQVNMPTRGDLASISSLIVNVDAKVDDLEALFEEQKGSRVSQDEFQRELSDVKKDIKGLDHKLDQVIALLTAQAEQSAKQVTEKAQNNTQKAPTTNQKSEKVSQSK</sequence>
<name>A0A7X0LVF5_9BACI</name>
<evidence type="ECO:0000313" key="2">
    <source>
        <dbReference type="EMBL" id="MBB6445480.1"/>
    </source>
</evidence>
<dbReference type="EMBL" id="JACHGK010000006">
    <property type="protein sequence ID" value="MBB6445480.1"/>
    <property type="molecule type" value="Genomic_DNA"/>
</dbReference>
<protein>
    <submittedName>
        <fullName evidence="2">Polyhydroxyalkanoic acid synthase PhaR subunit</fullName>
    </submittedName>
</protein>
<comment type="caution">
    <text evidence="2">The sequence shown here is derived from an EMBL/GenBank/DDBJ whole genome shotgun (WGS) entry which is preliminary data.</text>
</comment>
<organism evidence="2 3">
    <name type="scientific">Bacillus benzoevorans</name>
    <dbReference type="NCBI Taxonomy" id="1456"/>
    <lineage>
        <taxon>Bacteria</taxon>
        <taxon>Bacillati</taxon>
        <taxon>Bacillota</taxon>
        <taxon>Bacilli</taxon>
        <taxon>Bacillales</taxon>
        <taxon>Bacillaceae</taxon>
        <taxon>Bacillus</taxon>
    </lineage>
</organism>
<feature type="region of interest" description="Disordered" evidence="1">
    <location>
        <begin position="135"/>
        <end position="163"/>
    </location>
</feature>